<dbReference type="EMBL" id="JBJJXI010000031">
    <property type="protein sequence ID" value="KAL3403292.1"/>
    <property type="molecule type" value="Genomic_DNA"/>
</dbReference>
<feature type="transmembrane region" description="Helical" evidence="1">
    <location>
        <begin position="315"/>
        <end position="336"/>
    </location>
</feature>
<proteinExistence type="predicted"/>
<feature type="transmembrane region" description="Helical" evidence="1">
    <location>
        <begin position="117"/>
        <end position="138"/>
    </location>
</feature>
<feature type="transmembrane region" description="Helical" evidence="1">
    <location>
        <begin position="40"/>
        <end position="62"/>
    </location>
</feature>
<name>A0ABD2XDG9_9HYME</name>
<evidence type="ECO:0008006" key="4">
    <source>
        <dbReference type="Google" id="ProtNLM"/>
    </source>
</evidence>
<organism evidence="2 3">
    <name type="scientific">Trichogramma kaykai</name>
    <dbReference type="NCBI Taxonomy" id="54128"/>
    <lineage>
        <taxon>Eukaryota</taxon>
        <taxon>Metazoa</taxon>
        <taxon>Ecdysozoa</taxon>
        <taxon>Arthropoda</taxon>
        <taxon>Hexapoda</taxon>
        <taxon>Insecta</taxon>
        <taxon>Pterygota</taxon>
        <taxon>Neoptera</taxon>
        <taxon>Endopterygota</taxon>
        <taxon>Hymenoptera</taxon>
        <taxon>Apocrita</taxon>
        <taxon>Proctotrupomorpha</taxon>
        <taxon>Chalcidoidea</taxon>
        <taxon>Trichogrammatidae</taxon>
        <taxon>Trichogramma</taxon>
    </lineage>
</organism>
<evidence type="ECO:0000256" key="1">
    <source>
        <dbReference type="SAM" id="Phobius"/>
    </source>
</evidence>
<keyword evidence="1" id="KW-0472">Membrane</keyword>
<keyword evidence="1" id="KW-1133">Transmembrane helix</keyword>
<feature type="transmembrane region" description="Helical" evidence="1">
    <location>
        <begin position="144"/>
        <end position="163"/>
    </location>
</feature>
<keyword evidence="1" id="KW-0812">Transmembrane</keyword>
<protein>
    <recommendedName>
        <fullName evidence="4">ABC transmembrane type-1 domain-containing protein</fullName>
    </recommendedName>
</protein>
<comment type="caution">
    <text evidence="2">The sequence shown here is derived from an EMBL/GenBank/DDBJ whole genome shotgun (WGS) entry which is preliminary data.</text>
</comment>
<reference evidence="2 3" key="1">
    <citation type="journal article" date="2024" name="bioRxiv">
        <title>A reference genome for Trichogramma kaykai: A tiny desert-dwelling parasitoid wasp with competing sex-ratio distorters.</title>
        <authorList>
            <person name="Culotta J."/>
            <person name="Lindsey A.R."/>
        </authorList>
    </citation>
    <scope>NUCLEOTIDE SEQUENCE [LARGE SCALE GENOMIC DNA]</scope>
    <source>
        <strain evidence="2 3">KSX58</strain>
    </source>
</reference>
<feature type="transmembrane region" description="Helical" evidence="1">
    <location>
        <begin position="82"/>
        <end position="105"/>
    </location>
</feature>
<dbReference type="Proteomes" id="UP001627154">
    <property type="component" value="Unassembled WGS sequence"/>
</dbReference>
<keyword evidence="3" id="KW-1185">Reference proteome</keyword>
<accession>A0ABD2XDG9</accession>
<evidence type="ECO:0000313" key="3">
    <source>
        <dbReference type="Proteomes" id="UP001627154"/>
    </source>
</evidence>
<feature type="transmembrane region" description="Helical" evidence="1">
    <location>
        <begin position="342"/>
        <end position="361"/>
    </location>
</feature>
<gene>
    <name evidence="2" type="ORF">TKK_003890</name>
</gene>
<sequence>MVAPVVNNITDQKGSNGPAVPFGEGLIDNATRRRCKNDHIYSVLSFFLYGGLCIAYYMYLHLEYVIPLSEHLPHETGILMRLVMHAILPTCLYVLILVGVTRIVIYVSFFVLRLFPMLSVMMDVTVIASLVIIAAWRFSSNDVLRGYDGPIIVGSLVAVALAFQLPATKRAVAIAAETVRASANLPDLRLRVCKDAVYTAYGAWYWTQPRRNIPHTEIDEHLCAVRGFNWGTMALPRLVVAIGESLFNTESGNRCRRFRSLMREEPYIIASVQGHDIRTAAEQFEANEDRRNKSMPNLRSLGVERFMITTISWMMMLRILVVSSIYIQITFLLLGTTILYKMFMFTPVLPILDLCLFMYIYHSRFVRGAMTIIECAKQDIQLNGLAFEHLTPEMKKVFVKENSISNC</sequence>
<dbReference type="AlphaFoldDB" id="A0ABD2XDG9"/>
<evidence type="ECO:0000313" key="2">
    <source>
        <dbReference type="EMBL" id="KAL3403292.1"/>
    </source>
</evidence>